<protein>
    <recommendedName>
        <fullName evidence="4">TMhelix containing protein</fullName>
    </recommendedName>
</protein>
<gene>
    <name evidence="2" type="ORF">H6A04_10575</name>
</gene>
<dbReference type="Proteomes" id="UP000728968">
    <property type="component" value="Unassembled WGS sequence"/>
</dbReference>
<sequence>MSKIIALIGVWGNKLLDLFSKKTKSGEKAQEIEVKKIDVFSKVLAFIFIGVFLMCALASLVPSLEITPYWFDVFERFINYILTN</sequence>
<keyword evidence="1" id="KW-0472">Membrane</keyword>
<proteinExistence type="predicted"/>
<keyword evidence="3" id="KW-1185">Reference proteome</keyword>
<reference evidence="2 3" key="1">
    <citation type="journal article" date="2021" name="Sci. Rep.">
        <title>The distribution of antibiotic resistance genes in chicken gut microbiota commensals.</title>
        <authorList>
            <person name="Juricova H."/>
            <person name="Matiasovicova J."/>
            <person name="Kubasova T."/>
            <person name="Cejkova D."/>
            <person name="Rychlik I."/>
        </authorList>
    </citation>
    <scope>NUCLEOTIDE SEQUENCE [LARGE SCALE GENOMIC DNA]</scope>
    <source>
        <strain evidence="2 3">An425</strain>
    </source>
</reference>
<keyword evidence="1" id="KW-0812">Transmembrane</keyword>
<dbReference type="RefSeq" id="WP_204716714.1">
    <property type="nucleotide sequence ID" value="NZ_JACJLT010000172.1"/>
</dbReference>
<evidence type="ECO:0000313" key="3">
    <source>
        <dbReference type="Proteomes" id="UP000728968"/>
    </source>
</evidence>
<comment type="caution">
    <text evidence="2">The sequence shown here is derived from an EMBL/GenBank/DDBJ whole genome shotgun (WGS) entry which is preliminary data.</text>
</comment>
<feature type="transmembrane region" description="Helical" evidence="1">
    <location>
        <begin position="43"/>
        <end position="61"/>
    </location>
</feature>
<evidence type="ECO:0000313" key="2">
    <source>
        <dbReference type="EMBL" id="MBM6876081.1"/>
    </source>
</evidence>
<organism evidence="2 3">
    <name type="scientific">Fusobacterium mortiferum</name>
    <dbReference type="NCBI Taxonomy" id="850"/>
    <lineage>
        <taxon>Bacteria</taxon>
        <taxon>Fusobacteriati</taxon>
        <taxon>Fusobacteriota</taxon>
        <taxon>Fusobacteriia</taxon>
        <taxon>Fusobacteriales</taxon>
        <taxon>Fusobacteriaceae</taxon>
        <taxon>Fusobacterium</taxon>
    </lineage>
</organism>
<name>A0ABS2G3R7_FUSMR</name>
<accession>A0ABS2G3R7</accession>
<keyword evidence="1" id="KW-1133">Transmembrane helix</keyword>
<evidence type="ECO:0008006" key="4">
    <source>
        <dbReference type="Google" id="ProtNLM"/>
    </source>
</evidence>
<dbReference type="EMBL" id="JACJLT010000172">
    <property type="protein sequence ID" value="MBM6876081.1"/>
    <property type="molecule type" value="Genomic_DNA"/>
</dbReference>
<evidence type="ECO:0000256" key="1">
    <source>
        <dbReference type="SAM" id="Phobius"/>
    </source>
</evidence>